<protein>
    <submittedName>
        <fullName evidence="6">JmjC domain, hydroxylase-domain-containing protein</fullName>
    </submittedName>
</protein>
<sequence>MFCLDPPLEAVPDGEWYCTSCLVRSGGDYGFEEGETYSLHEFKTKADDFKRKWFPNHPDAVGVDAHGGAKGGLTLERAVEREFWKLVESPHVNCEVEYGADLHSTVHGSGFPTIEKQPLDPYSRDPWNLNIIPVLRDSLFSHIKSDISGMMVPWLYVGMCFSTFCWHNEDHYTYSVNYMHWGDTKTWYGVPSSDAERFEQAMKEAVPELFEDNPDLLLQLVTMLSPGRLMNSGVKVFALDQRPGQFVVTFPQSYHAGFNHGVSQASRFLGNREPPSEFRVLTPSSRRFLFFVFFPFPSKFNFNEAVNFAPPDWEPFGLSCARRYLQYRRMPVFSHDELLVTALRNDSRLRSAAWLRKALAVRRDQELGQREKIRGAGCGVREVKEETPRQGDM</sequence>
<dbReference type="Gene3D" id="3.30.40.10">
    <property type="entry name" value="Zinc/RING finger domain, C3HC4 (zinc finger)"/>
    <property type="match status" value="1"/>
</dbReference>
<dbReference type="EMBL" id="JAEFCI010009387">
    <property type="protein sequence ID" value="KAG5457839.1"/>
    <property type="molecule type" value="Genomic_DNA"/>
</dbReference>
<dbReference type="PANTHER" id="PTHR10694:SF33">
    <property type="entry name" value="LYSINE-SPECIFIC DEMETHYLASE 5"/>
    <property type="match status" value="1"/>
</dbReference>
<dbReference type="InterPro" id="IPR011011">
    <property type="entry name" value="Znf_FYVE_PHD"/>
</dbReference>
<comment type="subcellular location">
    <subcellularLocation>
        <location evidence="1">Nucleus</location>
    </subcellularLocation>
</comment>
<dbReference type="PROSITE" id="PS51184">
    <property type="entry name" value="JMJC"/>
    <property type="match status" value="1"/>
</dbReference>
<dbReference type="Pfam" id="PF21323">
    <property type="entry name" value="KDM5_C-hel"/>
    <property type="match status" value="1"/>
</dbReference>
<evidence type="ECO:0000256" key="4">
    <source>
        <dbReference type="ARBA" id="ARBA00023242"/>
    </source>
</evidence>
<dbReference type="SUPFAM" id="SSF57903">
    <property type="entry name" value="FYVE/PHD zinc finger"/>
    <property type="match status" value="1"/>
</dbReference>
<dbReference type="InterPro" id="IPR003347">
    <property type="entry name" value="JmjC_dom"/>
</dbReference>
<feature type="domain" description="JmjC" evidence="5">
    <location>
        <begin position="121"/>
        <end position="325"/>
    </location>
</feature>
<evidence type="ECO:0000259" key="5">
    <source>
        <dbReference type="PROSITE" id="PS51184"/>
    </source>
</evidence>
<dbReference type="AlphaFoldDB" id="A0A8H8DGL8"/>
<dbReference type="Proteomes" id="UP000673691">
    <property type="component" value="Unassembled WGS sequence"/>
</dbReference>
<evidence type="ECO:0000256" key="1">
    <source>
        <dbReference type="ARBA" id="ARBA00004123"/>
    </source>
</evidence>
<dbReference type="InterPro" id="IPR048615">
    <property type="entry name" value="KDM5_C-hel"/>
</dbReference>
<accession>A0A8H8DGL8</accession>
<keyword evidence="3" id="KW-0408">Iron</keyword>
<dbReference type="InterPro" id="IPR013083">
    <property type="entry name" value="Znf_RING/FYVE/PHD"/>
</dbReference>
<comment type="caution">
    <text evidence="6">The sequence shown here is derived from an EMBL/GenBank/DDBJ whole genome shotgun (WGS) entry which is preliminary data.</text>
</comment>
<dbReference type="SMART" id="SM00558">
    <property type="entry name" value="JmjC"/>
    <property type="match status" value="1"/>
</dbReference>
<name>A0A8H8DGL8_9FUNG</name>
<dbReference type="SUPFAM" id="SSF51197">
    <property type="entry name" value="Clavaminate synthase-like"/>
    <property type="match status" value="1"/>
</dbReference>
<dbReference type="PANTHER" id="PTHR10694">
    <property type="entry name" value="LYSINE-SPECIFIC DEMETHYLASE"/>
    <property type="match status" value="1"/>
</dbReference>
<organism evidence="6 7">
    <name type="scientific">Olpidium bornovanus</name>
    <dbReference type="NCBI Taxonomy" id="278681"/>
    <lineage>
        <taxon>Eukaryota</taxon>
        <taxon>Fungi</taxon>
        <taxon>Fungi incertae sedis</taxon>
        <taxon>Olpidiomycota</taxon>
        <taxon>Olpidiomycotina</taxon>
        <taxon>Olpidiomycetes</taxon>
        <taxon>Olpidiales</taxon>
        <taxon>Olpidiaceae</taxon>
        <taxon>Olpidium</taxon>
    </lineage>
</organism>
<keyword evidence="4" id="KW-0539">Nucleus</keyword>
<dbReference type="Gene3D" id="2.60.120.650">
    <property type="entry name" value="Cupin"/>
    <property type="match status" value="1"/>
</dbReference>
<keyword evidence="7" id="KW-1185">Reference proteome</keyword>
<feature type="non-terminal residue" evidence="6">
    <location>
        <position position="393"/>
    </location>
</feature>
<dbReference type="GO" id="GO:0000785">
    <property type="term" value="C:chromatin"/>
    <property type="evidence" value="ECO:0007669"/>
    <property type="project" value="TreeGrafter"/>
</dbReference>
<dbReference type="GO" id="GO:0034647">
    <property type="term" value="F:histone H3K4me/H3K4me2/H3K4me3 demethylase activity"/>
    <property type="evidence" value="ECO:0007669"/>
    <property type="project" value="TreeGrafter"/>
</dbReference>
<dbReference type="GO" id="GO:0006355">
    <property type="term" value="P:regulation of DNA-templated transcription"/>
    <property type="evidence" value="ECO:0007669"/>
    <property type="project" value="TreeGrafter"/>
</dbReference>
<evidence type="ECO:0000313" key="6">
    <source>
        <dbReference type="EMBL" id="KAG5457839.1"/>
    </source>
</evidence>
<dbReference type="OrthoDB" id="1678912at2759"/>
<keyword evidence="2" id="KW-0479">Metal-binding</keyword>
<evidence type="ECO:0000313" key="7">
    <source>
        <dbReference type="Proteomes" id="UP000673691"/>
    </source>
</evidence>
<reference evidence="6 7" key="1">
    <citation type="journal article" name="Sci. Rep.">
        <title>Genome-scale phylogenetic analyses confirm Olpidium as the closest living zoosporic fungus to the non-flagellated, terrestrial fungi.</title>
        <authorList>
            <person name="Chang Y."/>
            <person name="Rochon D."/>
            <person name="Sekimoto S."/>
            <person name="Wang Y."/>
            <person name="Chovatia M."/>
            <person name="Sandor L."/>
            <person name="Salamov A."/>
            <person name="Grigoriev I.V."/>
            <person name="Stajich J.E."/>
            <person name="Spatafora J.W."/>
        </authorList>
    </citation>
    <scope>NUCLEOTIDE SEQUENCE [LARGE SCALE GENOMIC DNA]</scope>
    <source>
        <strain evidence="6">S191</strain>
    </source>
</reference>
<dbReference type="GO" id="GO:0046872">
    <property type="term" value="F:metal ion binding"/>
    <property type="evidence" value="ECO:0007669"/>
    <property type="project" value="UniProtKB-KW"/>
</dbReference>
<evidence type="ECO:0000256" key="2">
    <source>
        <dbReference type="ARBA" id="ARBA00022723"/>
    </source>
</evidence>
<dbReference type="Pfam" id="PF02373">
    <property type="entry name" value="JmjC"/>
    <property type="match status" value="1"/>
</dbReference>
<dbReference type="GO" id="GO:0005634">
    <property type="term" value="C:nucleus"/>
    <property type="evidence" value="ECO:0007669"/>
    <property type="project" value="UniProtKB-SubCell"/>
</dbReference>
<evidence type="ECO:0000256" key="3">
    <source>
        <dbReference type="ARBA" id="ARBA00023004"/>
    </source>
</evidence>
<gene>
    <name evidence="6" type="ORF">BJ554DRAFT_2051</name>
</gene>
<proteinExistence type="predicted"/>